<name>A0A0K1XGI5_9GAMM</name>
<evidence type="ECO:0000259" key="1">
    <source>
        <dbReference type="Pfam" id="PF07238"/>
    </source>
</evidence>
<dbReference type="AlphaFoldDB" id="A0A0K1XGI5"/>
<dbReference type="RefSeq" id="WP_053101584.1">
    <property type="nucleotide sequence ID" value="NZ_CP012358.1"/>
</dbReference>
<feature type="domain" description="PilZ" evidence="1">
    <location>
        <begin position="9"/>
        <end position="102"/>
    </location>
</feature>
<dbReference type="GeneID" id="93982793"/>
<sequence length="114" mass="12375">MALGKEVIRLTFTIKDVNTLYASYMPFVSEGGLFIPTSHVCAMGDEVLVLLTLLDEPEKIQITGTVIWVTPLGAQGNKPAGIGIQFREENSTVRKKIEAYLAGAQIAESSTFTL</sequence>
<dbReference type="InterPro" id="IPR009875">
    <property type="entry name" value="PilZ_domain"/>
</dbReference>
<dbReference type="KEGG" id="pbb:AKN87_00730"/>
<accession>A0A0K1XGI5</accession>
<organism evidence="2 3">
    <name type="scientific">Thiopseudomonas alkaliphila</name>
    <dbReference type="NCBI Taxonomy" id="1697053"/>
    <lineage>
        <taxon>Bacteria</taxon>
        <taxon>Pseudomonadati</taxon>
        <taxon>Pseudomonadota</taxon>
        <taxon>Gammaproteobacteria</taxon>
        <taxon>Pseudomonadales</taxon>
        <taxon>Pseudomonadaceae</taxon>
        <taxon>Thiopseudomonas</taxon>
    </lineage>
</organism>
<reference evidence="2 3" key="1">
    <citation type="journal article" date="2015" name="Genome Announc.">
        <title>Genome Sequences of Oblitimonas alkaliphila gen. nov. sp. nov. (Proposed), a Novel Bacterium of the Pseudomonadaceae Family.</title>
        <authorList>
            <person name="Lauer A.C."/>
            <person name="Nicholson A.C."/>
            <person name="Humrighouse B.W."/>
            <person name="Emery B."/>
            <person name="Drobish A."/>
            <person name="Juieng P."/>
            <person name="Loparev V."/>
            <person name="McQuiston J.R."/>
        </authorList>
    </citation>
    <scope>NUCLEOTIDE SEQUENCE [LARGE SCALE GENOMIC DNA]</scope>
    <source>
        <strain evidence="2 3">E5571</strain>
    </source>
</reference>
<proteinExistence type="predicted"/>
<dbReference type="Gene3D" id="2.40.10.220">
    <property type="entry name" value="predicted glycosyltransferase like domains"/>
    <property type="match status" value="1"/>
</dbReference>
<evidence type="ECO:0000313" key="2">
    <source>
        <dbReference type="EMBL" id="AKX60287.1"/>
    </source>
</evidence>
<gene>
    <name evidence="2" type="ORF">AKN88_10355</name>
</gene>
<dbReference type="STRING" id="1697053.AKN87_00730"/>
<evidence type="ECO:0000313" key="3">
    <source>
        <dbReference type="Proteomes" id="UP000063953"/>
    </source>
</evidence>
<dbReference type="Pfam" id="PF07238">
    <property type="entry name" value="PilZ"/>
    <property type="match status" value="1"/>
</dbReference>
<dbReference type="Proteomes" id="UP000063953">
    <property type="component" value="Chromosome"/>
</dbReference>
<keyword evidence="3" id="KW-1185">Reference proteome</keyword>
<dbReference type="EMBL" id="CP012365">
    <property type="protein sequence ID" value="AKX60287.1"/>
    <property type="molecule type" value="Genomic_DNA"/>
</dbReference>
<protein>
    <submittedName>
        <fullName evidence="2">Pilus assembly protein PilZ</fullName>
    </submittedName>
</protein>
<dbReference type="GO" id="GO:0035438">
    <property type="term" value="F:cyclic-di-GMP binding"/>
    <property type="evidence" value="ECO:0007669"/>
    <property type="project" value="InterPro"/>
</dbReference>
<dbReference type="OrthoDB" id="5296245at2"/>